<name>A0A7L4YN87_9ACTN</name>
<reference evidence="1 2" key="1">
    <citation type="journal article" date="2018" name="Int. J. Syst. Evol. Microbiol.">
        <title>Epidermidibacterium keratini gen. nov., sp. nov., a member of the family Sporichthyaceae, isolated from keratin epidermis.</title>
        <authorList>
            <person name="Lee D.G."/>
            <person name="Trujillo M.E."/>
            <person name="Kang S."/>
            <person name="Nam J.J."/>
            <person name="Kim Y.J."/>
        </authorList>
    </citation>
    <scope>NUCLEOTIDE SEQUENCE [LARGE SCALE GENOMIC DNA]</scope>
    <source>
        <strain evidence="1 2">EPI-7</strain>
    </source>
</reference>
<keyword evidence="2" id="KW-1185">Reference proteome</keyword>
<dbReference type="RefSeq" id="WP_159545070.1">
    <property type="nucleotide sequence ID" value="NZ_CP047156.1"/>
</dbReference>
<dbReference type="Proteomes" id="UP000463857">
    <property type="component" value="Chromosome"/>
</dbReference>
<dbReference type="KEGG" id="eke:EK0264_09605"/>
<accession>A0A7L4YN87</accession>
<dbReference type="EMBL" id="CP047156">
    <property type="protein sequence ID" value="QHC00512.1"/>
    <property type="molecule type" value="Genomic_DNA"/>
</dbReference>
<gene>
    <name evidence="1" type="ORF">EK0264_09605</name>
</gene>
<protein>
    <submittedName>
        <fullName evidence="1">Uncharacterized protein</fullName>
    </submittedName>
</protein>
<evidence type="ECO:0000313" key="2">
    <source>
        <dbReference type="Proteomes" id="UP000463857"/>
    </source>
</evidence>
<proteinExistence type="predicted"/>
<evidence type="ECO:0000313" key="1">
    <source>
        <dbReference type="EMBL" id="QHC00512.1"/>
    </source>
</evidence>
<organism evidence="1 2">
    <name type="scientific">Epidermidibacterium keratini</name>
    <dbReference type="NCBI Taxonomy" id="1891644"/>
    <lineage>
        <taxon>Bacteria</taxon>
        <taxon>Bacillati</taxon>
        <taxon>Actinomycetota</taxon>
        <taxon>Actinomycetes</taxon>
        <taxon>Sporichthyales</taxon>
        <taxon>Sporichthyaceae</taxon>
        <taxon>Epidermidibacterium</taxon>
    </lineage>
</organism>
<sequence length="105" mass="11802">MSDLSTPDDLQRKLATHAEEVEREATHNSDFDKYAVLGMHAELRPYLENWASYNNEQRVAISRAVNYVTEVHNYLADSGDDGYDDDRAVVAELPATVRSLATDEA</sequence>
<dbReference type="OrthoDB" id="5193431at2"/>
<dbReference type="AlphaFoldDB" id="A0A7L4YN87"/>
<dbReference type="InParanoid" id="A0A7L4YN87"/>